<evidence type="ECO:0000313" key="5">
    <source>
        <dbReference type="Proteomes" id="UP000233767"/>
    </source>
</evidence>
<dbReference type="AlphaFoldDB" id="A0A497V627"/>
<comment type="caution">
    <text evidence="4">The sequence shown here is derived from an EMBL/GenBank/DDBJ whole genome shotgun (WGS) entry which is preliminary data.</text>
</comment>
<keyword evidence="5" id="KW-1185">Reference proteome</keyword>
<dbReference type="Gene3D" id="3.90.1150.200">
    <property type="match status" value="1"/>
</dbReference>
<dbReference type="Proteomes" id="UP000233767">
    <property type="component" value="Unassembled WGS sequence"/>
</dbReference>
<evidence type="ECO:0000313" key="3">
    <source>
        <dbReference type="EMBL" id="PKW29603.1"/>
    </source>
</evidence>
<proteinExistence type="predicted"/>
<gene>
    <name evidence="3" type="ORF">B0G92_1246</name>
    <name evidence="4" type="ORF">CLV50_0258</name>
</gene>
<evidence type="ECO:0000313" key="6">
    <source>
        <dbReference type="Proteomes" id="UP000275027"/>
    </source>
</evidence>
<evidence type="ECO:0000259" key="2">
    <source>
        <dbReference type="Pfam" id="PF08818"/>
    </source>
</evidence>
<protein>
    <submittedName>
        <fullName evidence="4">Uncharacterized protein DUF1801</fullName>
    </submittedName>
</protein>
<dbReference type="EMBL" id="PJND01000007">
    <property type="protein sequence ID" value="PKW29603.1"/>
    <property type="molecule type" value="Genomic_DNA"/>
</dbReference>
<feature type="domain" description="YdhG-like" evidence="2">
    <location>
        <begin position="25"/>
        <end position="131"/>
    </location>
</feature>
<feature type="coiled-coil region" evidence="1">
    <location>
        <begin position="107"/>
        <end position="134"/>
    </location>
</feature>
<reference evidence="4 6" key="2">
    <citation type="submission" date="2018-10" db="EMBL/GenBank/DDBJ databases">
        <title>Genomic Encyclopedia of Archaeal and Bacterial Type Strains, Phase II (KMG-II): from individual species to whole genera.</title>
        <authorList>
            <person name="Goeker M."/>
        </authorList>
    </citation>
    <scope>NUCLEOTIDE SEQUENCE [LARGE SCALE GENOMIC DNA]</scope>
    <source>
        <strain evidence="4 6">DSM 21886</strain>
    </source>
</reference>
<evidence type="ECO:0000313" key="4">
    <source>
        <dbReference type="EMBL" id="RLJ34896.1"/>
    </source>
</evidence>
<sequence>MAKSKLSNEEQVSEYIQKLDPSLAETITFLRQIILAINNEISEHIKWNSPSFYYSGEMKPFDPKEYKRDILVMNIRPGKPILLVFPTGIKITDTSGLLEGNYSDGRKIATIKNLEEAKSRQKDLENAIRNWMDQIEK</sequence>
<dbReference type="Pfam" id="PF08818">
    <property type="entry name" value="DUF1801"/>
    <property type="match status" value="1"/>
</dbReference>
<dbReference type="EMBL" id="RCCB01000010">
    <property type="protein sequence ID" value="RLJ34896.1"/>
    <property type="molecule type" value="Genomic_DNA"/>
</dbReference>
<accession>A0A497V627</accession>
<reference evidence="3 5" key="1">
    <citation type="submission" date="2017-12" db="EMBL/GenBank/DDBJ databases">
        <title>Genomic Encyclopedia of Type Strains, Phase III (KMG-III): the genomes of soil and plant-associated and newly described type strains.</title>
        <authorList>
            <person name="Whitman W."/>
        </authorList>
    </citation>
    <scope>NUCLEOTIDE SEQUENCE [LARGE SCALE GENOMIC DNA]</scope>
    <source>
        <strain evidence="3 5">IP-10</strain>
    </source>
</reference>
<dbReference type="Proteomes" id="UP000275027">
    <property type="component" value="Unassembled WGS sequence"/>
</dbReference>
<dbReference type="SUPFAM" id="SSF159888">
    <property type="entry name" value="YdhG-like"/>
    <property type="match status" value="1"/>
</dbReference>
<keyword evidence="1" id="KW-0175">Coiled coil</keyword>
<dbReference type="InterPro" id="IPR014922">
    <property type="entry name" value="YdhG-like"/>
</dbReference>
<evidence type="ECO:0000256" key="1">
    <source>
        <dbReference type="SAM" id="Coils"/>
    </source>
</evidence>
<name>A0A497V627_9FLAO</name>
<organism evidence="4 6">
    <name type="scientific">Flavobacterium lindanitolerans</name>
    <dbReference type="NCBI Taxonomy" id="428988"/>
    <lineage>
        <taxon>Bacteria</taxon>
        <taxon>Pseudomonadati</taxon>
        <taxon>Bacteroidota</taxon>
        <taxon>Flavobacteriia</taxon>
        <taxon>Flavobacteriales</taxon>
        <taxon>Flavobacteriaceae</taxon>
        <taxon>Flavobacterium</taxon>
    </lineage>
</organism>
<dbReference type="RefSeq" id="WP_101471447.1">
    <property type="nucleotide sequence ID" value="NZ_PJND01000007.1"/>
</dbReference>